<organism evidence="1 2">
    <name type="scientific">Coprococcus hominis</name>
    <name type="common">ex Liu et al. 2022</name>
    <dbReference type="NCBI Taxonomy" id="2763039"/>
    <lineage>
        <taxon>Bacteria</taxon>
        <taxon>Bacillati</taxon>
        <taxon>Bacillota</taxon>
        <taxon>Clostridia</taxon>
        <taxon>Lachnospirales</taxon>
        <taxon>Lachnospiraceae</taxon>
        <taxon>Coprococcus</taxon>
    </lineage>
</organism>
<gene>
    <name evidence="1" type="ORF">H8S09_09335</name>
</gene>
<dbReference type="RefSeq" id="WP_173783701.1">
    <property type="nucleotide sequence ID" value="NZ_JACOOX010000005.1"/>
</dbReference>
<accession>A0A8I0ALB5</accession>
<keyword evidence="2" id="KW-1185">Reference proteome</keyword>
<dbReference type="Proteomes" id="UP000615234">
    <property type="component" value="Unassembled WGS sequence"/>
</dbReference>
<protein>
    <submittedName>
        <fullName evidence="1">Uncharacterized protein</fullName>
    </submittedName>
</protein>
<dbReference type="EMBL" id="JACOOX010000005">
    <property type="protein sequence ID" value="MBC5663091.1"/>
    <property type="molecule type" value="Genomic_DNA"/>
</dbReference>
<proteinExistence type="predicted"/>
<comment type="caution">
    <text evidence="1">The sequence shown here is derived from an EMBL/GenBank/DDBJ whole genome shotgun (WGS) entry which is preliminary data.</text>
</comment>
<evidence type="ECO:0000313" key="1">
    <source>
        <dbReference type="EMBL" id="MBC5663091.1"/>
    </source>
</evidence>
<sequence>MDSRQVAMYLKKDSIDLSDIDQKLTAMLYKLSMYTLLYESSSLDEIICDLAEIKDLNKDIRRIVQTLAIRCNSIDQVIDDTAEQISKAG</sequence>
<evidence type="ECO:0000313" key="2">
    <source>
        <dbReference type="Proteomes" id="UP000615234"/>
    </source>
</evidence>
<name>A0A8I0ALB5_9FIRM</name>
<dbReference type="AlphaFoldDB" id="A0A8I0ALB5"/>
<reference evidence="1 2" key="1">
    <citation type="submission" date="2020-08" db="EMBL/GenBank/DDBJ databases">
        <title>Genome public.</title>
        <authorList>
            <person name="Liu C."/>
            <person name="Sun Q."/>
        </authorList>
    </citation>
    <scope>NUCLEOTIDE SEQUENCE [LARGE SCALE GENOMIC DNA]</scope>
    <source>
        <strain evidence="1 2">NSJ-10</strain>
    </source>
</reference>